<accession>A0A239JYV0</accession>
<protein>
    <recommendedName>
        <fullName evidence="4">DUF2946 domain-containing protein</fullName>
    </recommendedName>
</protein>
<evidence type="ECO:0000256" key="1">
    <source>
        <dbReference type="SAM" id="MobiDB-lite"/>
    </source>
</evidence>
<evidence type="ECO:0000313" key="3">
    <source>
        <dbReference type="Proteomes" id="UP000198284"/>
    </source>
</evidence>
<dbReference type="InterPro" id="IPR021333">
    <property type="entry name" value="DUF2946"/>
</dbReference>
<organism evidence="2 3">
    <name type="scientific">Noviherbaspirillum humi</name>
    <dbReference type="NCBI Taxonomy" id="1688639"/>
    <lineage>
        <taxon>Bacteria</taxon>
        <taxon>Pseudomonadati</taxon>
        <taxon>Pseudomonadota</taxon>
        <taxon>Betaproteobacteria</taxon>
        <taxon>Burkholderiales</taxon>
        <taxon>Oxalobacteraceae</taxon>
        <taxon>Noviherbaspirillum</taxon>
    </lineage>
</organism>
<sequence length="147" mass="15910">MIRLRLPHPLAAWLAAFAVLVAALAPTVSHLLAARIQADQMVAAHGAGHDVRHDHDHDHEAHHAAALDSPAAQEPEPSSSGHELHFEHCPFCLTHAGSFGLAPRLAQRFFNAVAVAVFPVLFYLAPQPLFIWLSAQPRAPPAVFSPR</sequence>
<reference evidence="2 3" key="1">
    <citation type="submission" date="2017-06" db="EMBL/GenBank/DDBJ databases">
        <authorList>
            <person name="Kim H.J."/>
            <person name="Triplett B.A."/>
        </authorList>
    </citation>
    <scope>NUCLEOTIDE SEQUENCE [LARGE SCALE GENOMIC DNA]</scope>
    <source>
        <strain evidence="2 3">U15</strain>
    </source>
</reference>
<feature type="compositionally biased region" description="Low complexity" evidence="1">
    <location>
        <begin position="66"/>
        <end position="80"/>
    </location>
</feature>
<evidence type="ECO:0000313" key="2">
    <source>
        <dbReference type="EMBL" id="SNT11187.1"/>
    </source>
</evidence>
<dbReference type="EMBL" id="FZOT01000014">
    <property type="protein sequence ID" value="SNT11187.1"/>
    <property type="molecule type" value="Genomic_DNA"/>
</dbReference>
<evidence type="ECO:0008006" key="4">
    <source>
        <dbReference type="Google" id="ProtNLM"/>
    </source>
</evidence>
<feature type="region of interest" description="Disordered" evidence="1">
    <location>
        <begin position="48"/>
        <end position="82"/>
    </location>
</feature>
<dbReference type="Pfam" id="PF11162">
    <property type="entry name" value="DUF2946"/>
    <property type="match status" value="1"/>
</dbReference>
<gene>
    <name evidence="2" type="ORF">SAMN06265795_11457</name>
</gene>
<dbReference type="AlphaFoldDB" id="A0A239JYV0"/>
<keyword evidence="3" id="KW-1185">Reference proteome</keyword>
<feature type="compositionally biased region" description="Basic and acidic residues" evidence="1">
    <location>
        <begin position="48"/>
        <end position="65"/>
    </location>
</feature>
<name>A0A239JYV0_9BURK</name>
<dbReference type="Proteomes" id="UP000198284">
    <property type="component" value="Unassembled WGS sequence"/>
</dbReference>
<proteinExistence type="predicted"/>